<proteinExistence type="predicted"/>
<accession>A0A915JNJ2</accession>
<evidence type="ECO:0000256" key="2">
    <source>
        <dbReference type="SAM" id="Phobius"/>
    </source>
</evidence>
<keyword evidence="2" id="KW-0472">Membrane</keyword>
<protein>
    <submittedName>
        <fullName evidence="4">Uncharacterized protein</fullName>
    </submittedName>
</protein>
<name>A0A915JNJ2_ROMCU</name>
<keyword evidence="3" id="KW-1185">Reference proteome</keyword>
<feature type="coiled-coil region" evidence="1">
    <location>
        <begin position="138"/>
        <end position="165"/>
    </location>
</feature>
<sequence length="209" mass="24258">MIPGNATHSTETMAVIEDGVDNVDLIQECANSSIDRITGCTANFQDWQEVCSCRVDFCNTFAFLREYNIRSDQGVGRYLDKRTKFKSKFYKSDKVRAEAFDYSNNDKFEKIFNQKFTNGGPLLTNFDVYDDGNDRKHSDTYNDGLDNYSERKEKLNRKNRRQMNDVPRHYKINLNRTQQLTVLLIILPLVLGTATVLIIFINYHCKMCS</sequence>
<evidence type="ECO:0000256" key="1">
    <source>
        <dbReference type="SAM" id="Coils"/>
    </source>
</evidence>
<organism evidence="3 4">
    <name type="scientific">Romanomermis culicivorax</name>
    <name type="common">Nematode worm</name>
    <dbReference type="NCBI Taxonomy" id="13658"/>
    <lineage>
        <taxon>Eukaryota</taxon>
        <taxon>Metazoa</taxon>
        <taxon>Ecdysozoa</taxon>
        <taxon>Nematoda</taxon>
        <taxon>Enoplea</taxon>
        <taxon>Dorylaimia</taxon>
        <taxon>Mermithida</taxon>
        <taxon>Mermithoidea</taxon>
        <taxon>Mermithidae</taxon>
        <taxon>Romanomermis</taxon>
    </lineage>
</organism>
<dbReference type="Proteomes" id="UP000887565">
    <property type="component" value="Unplaced"/>
</dbReference>
<reference evidence="4" key="1">
    <citation type="submission" date="2022-11" db="UniProtKB">
        <authorList>
            <consortium name="WormBaseParasite"/>
        </authorList>
    </citation>
    <scope>IDENTIFICATION</scope>
</reference>
<keyword evidence="2" id="KW-1133">Transmembrane helix</keyword>
<evidence type="ECO:0000313" key="4">
    <source>
        <dbReference type="WBParaSite" id="nRc.2.0.1.t27668-RA"/>
    </source>
</evidence>
<evidence type="ECO:0000313" key="3">
    <source>
        <dbReference type="Proteomes" id="UP000887565"/>
    </source>
</evidence>
<feature type="transmembrane region" description="Helical" evidence="2">
    <location>
        <begin position="180"/>
        <end position="203"/>
    </location>
</feature>
<keyword evidence="1" id="KW-0175">Coiled coil</keyword>
<keyword evidence="2" id="KW-0812">Transmembrane</keyword>
<dbReference type="AlphaFoldDB" id="A0A915JNJ2"/>
<dbReference type="WBParaSite" id="nRc.2.0.1.t27668-RA">
    <property type="protein sequence ID" value="nRc.2.0.1.t27668-RA"/>
    <property type="gene ID" value="nRc.2.0.1.g27668"/>
</dbReference>